<gene>
    <name evidence="1" type="ORF">LCGC14_2382960</name>
</gene>
<evidence type="ECO:0000313" key="1">
    <source>
        <dbReference type="EMBL" id="KKL27658.1"/>
    </source>
</evidence>
<comment type="caution">
    <text evidence="1">The sequence shown here is derived from an EMBL/GenBank/DDBJ whole genome shotgun (WGS) entry which is preliminary data.</text>
</comment>
<reference evidence="1" key="1">
    <citation type="journal article" date="2015" name="Nature">
        <title>Complex archaea that bridge the gap between prokaryotes and eukaryotes.</title>
        <authorList>
            <person name="Spang A."/>
            <person name="Saw J.H."/>
            <person name="Jorgensen S.L."/>
            <person name="Zaremba-Niedzwiedzka K."/>
            <person name="Martijn J."/>
            <person name="Lind A.E."/>
            <person name="van Eijk R."/>
            <person name="Schleper C."/>
            <person name="Guy L."/>
            <person name="Ettema T.J."/>
        </authorList>
    </citation>
    <scope>NUCLEOTIDE SEQUENCE</scope>
</reference>
<sequence>MMEVLFTSWGSDLWLKIDLDHIPRVGEYIRFHKEGETPWMCVVYVSYEHFSINPGIVAHVYLEEIEGDPPFYRSGKK</sequence>
<protein>
    <submittedName>
        <fullName evidence="1">Uncharacterized protein</fullName>
    </submittedName>
</protein>
<organism evidence="1">
    <name type="scientific">marine sediment metagenome</name>
    <dbReference type="NCBI Taxonomy" id="412755"/>
    <lineage>
        <taxon>unclassified sequences</taxon>
        <taxon>metagenomes</taxon>
        <taxon>ecological metagenomes</taxon>
    </lineage>
</organism>
<dbReference type="AlphaFoldDB" id="A0A0F9EV09"/>
<accession>A0A0F9EV09</accession>
<name>A0A0F9EV09_9ZZZZ</name>
<proteinExistence type="predicted"/>
<dbReference type="EMBL" id="LAZR01035382">
    <property type="protein sequence ID" value="KKL27658.1"/>
    <property type="molecule type" value="Genomic_DNA"/>
</dbReference>